<keyword evidence="4 5" id="KW-0648">Protein biosynthesis</keyword>
<dbReference type="Pfam" id="PF00551">
    <property type="entry name" value="Formyl_trans_N"/>
    <property type="match status" value="1"/>
</dbReference>
<keyword evidence="9" id="KW-1185">Reference proteome</keyword>
<dbReference type="PANTHER" id="PTHR11138:SF5">
    <property type="entry name" value="METHIONYL-TRNA FORMYLTRANSFERASE, MITOCHONDRIAL"/>
    <property type="match status" value="1"/>
</dbReference>
<evidence type="ECO:0000256" key="2">
    <source>
        <dbReference type="ARBA" id="ARBA00012261"/>
    </source>
</evidence>
<dbReference type="InterPro" id="IPR044135">
    <property type="entry name" value="Met-tRNA-FMT_C"/>
</dbReference>
<dbReference type="GO" id="GO:0005829">
    <property type="term" value="C:cytosol"/>
    <property type="evidence" value="ECO:0007669"/>
    <property type="project" value="TreeGrafter"/>
</dbReference>
<evidence type="ECO:0000313" key="8">
    <source>
        <dbReference type="EMBL" id="MCO4292219.1"/>
    </source>
</evidence>
<name>A0A9X2F173_9SPHI</name>
<evidence type="ECO:0000259" key="6">
    <source>
        <dbReference type="Pfam" id="PF00551"/>
    </source>
</evidence>
<evidence type="ECO:0000259" key="7">
    <source>
        <dbReference type="Pfam" id="PF02911"/>
    </source>
</evidence>
<dbReference type="InterPro" id="IPR005794">
    <property type="entry name" value="Fmt"/>
</dbReference>
<organism evidence="8 9">
    <name type="scientific">Solitalea agri</name>
    <dbReference type="NCBI Taxonomy" id="2953739"/>
    <lineage>
        <taxon>Bacteria</taxon>
        <taxon>Pseudomonadati</taxon>
        <taxon>Bacteroidota</taxon>
        <taxon>Sphingobacteriia</taxon>
        <taxon>Sphingobacteriales</taxon>
        <taxon>Sphingobacteriaceae</taxon>
        <taxon>Solitalea</taxon>
    </lineage>
</organism>
<feature type="domain" description="Formyl transferase C-terminal" evidence="7">
    <location>
        <begin position="211"/>
        <end position="308"/>
    </location>
</feature>
<protein>
    <recommendedName>
        <fullName evidence="2 5">Methionyl-tRNA formyltransferase</fullName>
        <ecNumber evidence="2 5">2.1.2.9</ecNumber>
    </recommendedName>
</protein>
<evidence type="ECO:0000256" key="4">
    <source>
        <dbReference type="ARBA" id="ARBA00022917"/>
    </source>
</evidence>
<dbReference type="HAMAP" id="MF_00182">
    <property type="entry name" value="Formyl_trans"/>
    <property type="match status" value="1"/>
</dbReference>
<feature type="binding site" evidence="5">
    <location>
        <begin position="108"/>
        <end position="111"/>
    </location>
    <ligand>
        <name>(6S)-5,6,7,8-tetrahydrofolate</name>
        <dbReference type="ChEBI" id="CHEBI:57453"/>
    </ligand>
</feature>
<comment type="caution">
    <text evidence="8">The sequence shown here is derived from an EMBL/GenBank/DDBJ whole genome shotgun (WGS) entry which is preliminary data.</text>
</comment>
<evidence type="ECO:0000313" key="9">
    <source>
        <dbReference type="Proteomes" id="UP001155182"/>
    </source>
</evidence>
<dbReference type="RefSeq" id="WP_252586502.1">
    <property type="nucleotide sequence ID" value="NZ_JAMWYS010000024.1"/>
</dbReference>
<dbReference type="PANTHER" id="PTHR11138">
    <property type="entry name" value="METHIONYL-TRNA FORMYLTRANSFERASE"/>
    <property type="match status" value="1"/>
</dbReference>
<comment type="function">
    <text evidence="5">Attaches a formyl group to the free amino group of methionyl-tRNA(fMet). The formyl group appears to play a dual role in the initiator identity of N-formylmethionyl-tRNA by promoting its recognition by IF2 and preventing the misappropriation of this tRNA by the elongation apparatus.</text>
</comment>
<feature type="domain" description="Formyl transferase N-terminal" evidence="6">
    <location>
        <begin position="1"/>
        <end position="177"/>
    </location>
</feature>
<evidence type="ECO:0000256" key="5">
    <source>
        <dbReference type="HAMAP-Rule" id="MF_00182"/>
    </source>
</evidence>
<accession>A0A9X2F173</accession>
<dbReference type="InterPro" id="IPR011034">
    <property type="entry name" value="Formyl_transferase-like_C_sf"/>
</dbReference>
<dbReference type="EC" id="2.1.2.9" evidence="2 5"/>
<comment type="similarity">
    <text evidence="1 5">Belongs to the Fmt family.</text>
</comment>
<proteinExistence type="inferred from homology"/>
<dbReference type="SUPFAM" id="SSF50486">
    <property type="entry name" value="FMT C-terminal domain-like"/>
    <property type="match status" value="1"/>
</dbReference>
<dbReference type="GO" id="GO:0004479">
    <property type="term" value="F:methionyl-tRNA formyltransferase activity"/>
    <property type="evidence" value="ECO:0007669"/>
    <property type="project" value="UniProtKB-UniRule"/>
</dbReference>
<reference evidence="8" key="1">
    <citation type="submission" date="2022-06" db="EMBL/GenBank/DDBJ databases">
        <title>Solitalea sp. MAHUQ-68 isolated from rhizospheric soil.</title>
        <authorList>
            <person name="Huq M.A."/>
        </authorList>
    </citation>
    <scope>NUCLEOTIDE SEQUENCE</scope>
    <source>
        <strain evidence="8">MAHUQ-68</strain>
    </source>
</reference>
<dbReference type="InterPro" id="IPR041711">
    <property type="entry name" value="Met-tRNA-FMT_N"/>
</dbReference>
<keyword evidence="3 5" id="KW-0808">Transferase</keyword>
<dbReference type="NCBIfam" id="TIGR00460">
    <property type="entry name" value="fmt"/>
    <property type="match status" value="1"/>
</dbReference>
<dbReference type="InterPro" id="IPR036477">
    <property type="entry name" value="Formyl_transf_N_sf"/>
</dbReference>
<dbReference type="AlphaFoldDB" id="A0A9X2F173"/>
<dbReference type="CDD" id="cd08646">
    <property type="entry name" value="FMT_core_Met-tRNA-FMT_N"/>
    <property type="match status" value="1"/>
</dbReference>
<gene>
    <name evidence="5 8" type="primary">fmt</name>
    <name evidence="8" type="ORF">NF867_05005</name>
</gene>
<comment type="catalytic activity">
    <reaction evidence="5">
        <text>L-methionyl-tRNA(fMet) + (6R)-10-formyltetrahydrofolate = N-formyl-L-methionyl-tRNA(fMet) + (6S)-5,6,7,8-tetrahydrofolate + H(+)</text>
        <dbReference type="Rhea" id="RHEA:24380"/>
        <dbReference type="Rhea" id="RHEA-COMP:9952"/>
        <dbReference type="Rhea" id="RHEA-COMP:9953"/>
        <dbReference type="ChEBI" id="CHEBI:15378"/>
        <dbReference type="ChEBI" id="CHEBI:57453"/>
        <dbReference type="ChEBI" id="CHEBI:78530"/>
        <dbReference type="ChEBI" id="CHEBI:78844"/>
        <dbReference type="ChEBI" id="CHEBI:195366"/>
        <dbReference type="EC" id="2.1.2.9"/>
    </reaction>
</comment>
<dbReference type="Pfam" id="PF02911">
    <property type="entry name" value="Formyl_trans_C"/>
    <property type="match status" value="1"/>
</dbReference>
<dbReference type="Gene3D" id="3.40.50.12230">
    <property type="match status" value="1"/>
</dbReference>
<evidence type="ECO:0000256" key="1">
    <source>
        <dbReference type="ARBA" id="ARBA00010699"/>
    </source>
</evidence>
<dbReference type="SUPFAM" id="SSF53328">
    <property type="entry name" value="Formyltransferase"/>
    <property type="match status" value="1"/>
</dbReference>
<evidence type="ECO:0000256" key="3">
    <source>
        <dbReference type="ARBA" id="ARBA00022679"/>
    </source>
</evidence>
<sequence>MKIVFMGTPEFAVASLDILVSNNYDVAAVVTVPDKPAGRGQQLSESAVKKYAVEKGIKVLQPEKLRNPDFIAELQSLNADLFIVVAFRMLPEVVWTMPSKGTFNLHGSLLPQYRGAAPINWAVINGDHETGVTTFFLKHEIDTGNIIFNVHTPITDQDNAGTIHDRLMEIGAELVLKTVKAIENNEVIAKTQDDVIAELGLQPSDLRHAPKIFKDDCKIDWNQSTEKIFNLIRGLSPYPTAFTELNGLGLKIFKVEKELENHGKTPGEVVSDGKKFLKFTTDDGYINVLELQLQGKKRMTTEDFLRGYKL</sequence>
<dbReference type="EMBL" id="JAMWYS010000024">
    <property type="protein sequence ID" value="MCO4292219.1"/>
    <property type="molecule type" value="Genomic_DNA"/>
</dbReference>
<dbReference type="InterPro" id="IPR005793">
    <property type="entry name" value="Formyl_trans_C"/>
</dbReference>
<dbReference type="InterPro" id="IPR002376">
    <property type="entry name" value="Formyl_transf_N"/>
</dbReference>
<dbReference type="Proteomes" id="UP001155182">
    <property type="component" value="Unassembled WGS sequence"/>
</dbReference>
<dbReference type="CDD" id="cd08704">
    <property type="entry name" value="Met_tRNA_FMT_C"/>
    <property type="match status" value="1"/>
</dbReference>